<feature type="transmembrane region" description="Helical" evidence="7">
    <location>
        <begin position="299"/>
        <end position="321"/>
    </location>
</feature>
<reference evidence="9 10" key="1">
    <citation type="journal article" date="2013" name="PLoS Genet.">
        <title>Genomic mechanisms accounting for the adaptation to parasitism in nematode-trapping fungi.</title>
        <authorList>
            <person name="Meerupati T."/>
            <person name="Andersson K.M."/>
            <person name="Friman E."/>
            <person name="Kumar D."/>
            <person name="Tunlid A."/>
            <person name="Ahren D."/>
        </authorList>
    </citation>
    <scope>NUCLEOTIDE SEQUENCE [LARGE SCALE GENOMIC DNA]</scope>
    <source>
        <strain evidence="9 10">CBS 200.50</strain>
    </source>
</reference>
<evidence type="ECO:0000256" key="3">
    <source>
        <dbReference type="ARBA" id="ARBA00022989"/>
    </source>
</evidence>
<dbReference type="EMBL" id="AQGS01000025">
    <property type="protein sequence ID" value="EPS44917.1"/>
    <property type="molecule type" value="Genomic_DNA"/>
</dbReference>
<comment type="subcellular location">
    <subcellularLocation>
        <location evidence="1">Membrane</location>
        <topology evidence="1">Multi-pass membrane protein</topology>
    </subcellularLocation>
</comment>
<dbReference type="AlphaFoldDB" id="S8CB66"/>
<organism evidence="9 10">
    <name type="scientific">Dactylellina haptotyla (strain CBS 200.50)</name>
    <name type="common">Nematode-trapping fungus</name>
    <name type="synonym">Monacrosporium haptotylum</name>
    <dbReference type="NCBI Taxonomy" id="1284197"/>
    <lineage>
        <taxon>Eukaryota</taxon>
        <taxon>Fungi</taxon>
        <taxon>Dikarya</taxon>
        <taxon>Ascomycota</taxon>
        <taxon>Pezizomycotina</taxon>
        <taxon>Orbiliomycetes</taxon>
        <taxon>Orbiliales</taxon>
        <taxon>Orbiliaceae</taxon>
        <taxon>Dactylellina</taxon>
    </lineage>
</organism>
<evidence type="ECO:0000256" key="2">
    <source>
        <dbReference type="ARBA" id="ARBA00022692"/>
    </source>
</evidence>
<keyword evidence="3 7" id="KW-1133">Transmembrane helix</keyword>
<keyword evidence="2 7" id="KW-0812">Transmembrane</keyword>
<feature type="region of interest" description="Disordered" evidence="6">
    <location>
        <begin position="421"/>
        <end position="442"/>
    </location>
</feature>
<dbReference type="OrthoDB" id="5416935at2759"/>
<keyword evidence="10" id="KW-1185">Reference proteome</keyword>
<protein>
    <recommendedName>
        <fullName evidence="8">Rhodopsin domain-containing protein</fullName>
    </recommendedName>
</protein>
<dbReference type="PANTHER" id="PTHR33048:SF47">
    <property type="entry name" value="INTEGRAL MEMBRANE PROTEIN-RELATED"/>
    <property type="match status" value="1"/>
</dbReference>
<feature type="compositionally biased region" description="Polar residues" evidence="6">
    <location>
        <begin position="424"/>
        <end position="436"/>
    </location>
</feature>
<feature type="transmembrane region" description="Helical" evidence="7">
    <location>
        <begin position="143"/>
        <end position="160"/>
    </location>
</feature>
<reference evidence="10" key="2">
    <citation type="submission" date="2013-04" db="EMBL/GenBank/DDBJ databases">
        <title>Genomic mechanisms accounting for the adaptation to parasitism in nematode-trapping fungi.</title>
        <authorList>
            <person name="Ahren D.G."/>
        </authorList>
    </citation>
    <scope>NUCLEOTIDE SEQUENCE [LARGE SCALE GENOMIC DNA]</scope>
    <source>
        <strain evidence="10">CBS 200.50</strain>
    </source>
</reference>
<evidence type="ECO:0000259" key="8">
    <source>
        <dbReference type="Pfam" id="PF20684"/>
    </source>
</evidence>
<name>S8CB66_DACHA</name>
<dbReference type="PANTHER" id="PTHR33048">
    <property type="entry name" value="PTH11-LIKE INTEGRAL MEMBRANE PROTEIN (AFU_ORTHOLOGUE AFUA_5G11245)"/>
    <property type="match status" value="1"/>
</dbReference>
<accession>S8CB66</accession>
<evidence type="ECO:0000256" key="4">
    <source>
        <dbReference type="ARBA" id="ARBA00023136"/>
    </source>
</evidence>
<dbReference type="GO" id="GO:0016020">
    <property type="term" value="C:membrane"/>
    <property type="evidence" value="ECO:0007669"/>
    <property type="project" value="UniProtKB-SubCell"/>
</dbReference>
<proteinExistence type="inferred from homology"/>
<evidence type="ECO:0000256" key="5">
    <source>
        <dbReference type="ARBA" id="ARBA00038359"/>
    </source>
</evidence>
<sequence>MSTNIDPDVVVVNSTGQTARDLMGLRELWGILQVDANPYLSKDWLPPALANADYVPEKQESLKIGLTVAFLLGILLTGVLVAFKIITTQRGRTSKMLFLEDWLLLVALLSSYVVLITSFVSIYKYQAGWHIYDVHIKSAEGTFRLVMLINVLSIWTYTVTRISLLLSIRRLYSSFQTKMQVVCDVLIVCKFIYCLCSFAALVFQVPRHPGVLFDIWKSTIHKARPMNPTIGVCAAGLFLDFLILLTPLPLVPKLKKLTMRRKIQIFIIFLCGFLTITASAGRLGQIIRLRQVIVSDQTYYVPILELVNYFEIVLAIVTSCLPSAKSFFRWAYNKKNFPVVRRDERAIGTSRQGFFTDGLSTSTSDTWNSRSDWQSLYTINKMDFGPPIPIQHDIPRPLSSKTNSVALVDEWEEDDDNFYDHLQPSETFFPSSTTGLSPRPRR</sequence>
<feature type="domain" description="Rhodopsin" evidence="8">
    <location>
        <begin position="90"/>
        <end position="329"/>
    </location>
</feature>
<dbReference type="STRING" id="1284197.S8CB66"/>
<feature type="transmembrane region" description="Helical" evidence="7">
    <location>
        <begin position="229"/>
        <end position="251"/>
    </location>
</feature>
<comment type="caution">
    <text evidence="9">The sequence shown here is derived from an EMBL/GenBank/DDBJ whole genome shotgun (WGS) entry which is preliminary data.</text>
</comment>
<evidence type="ECO:0000256" key="1">
    <source>
        <dbReference type="ARBA" id="ARBA00004141"/>
    </source>
</evidence>
<dbReference type="HOGENOM" id="CLU_553228_0_0_1"/>
<dbReference type="Proteomes" id="UP000015100">
    <property type="component" value="Unassembled WGS sequence"/>
</dbReference>
<feature type="transmembrane region" description="Helical" evidence="7">
    <location>
        <begin position="181"/>
        <end position="203"/>
    </location>
</feature>
<feature type="transmembrane region" description="Helical" evidence="7">
    <location>
        <begin position="103"/>
        <end position="123"/>
    </location>
</feature>
<evidence type="ECO:0000313" key="9">
    <source>
        <dbReference type="EMBL" id="EPS44917.1"/>
    </source>
</evidence>
<dbReference type="InterPro" id="IPR049326">
    <property type="entry name" value="Rhodopsin_dom_fungi"/>
</dbReference>
<evidence type="ECO:0000256" key="7">
    <source>
        <dbReference type="SAM" id="Phobius"/>
    </source>
</evidence>
<dbReference type="InterPro" id="IPR052337">
    <property type="entry name" value="SAT4-like"/>
</dbReference>
<comment type="similarity">
    <text evidence="5">Belongs to the SAT4 family.</text>
</comment>
<dbReference type="Pfam" id="PF20684">
    <property type="entry name" value="Fung_rhodopsin"/>
    <property type="match status" value="1"/>
</dbReference>
<feature type="transmembrane region" description="Helical" evidence="7">
    <location>
        <begin position="263"/>
        <end position="287"/>
    </location>
</feature>
<keyword evidence="4 7" id="KW-0472">Membrane</keyword>
<evidence type="ECO:0000256" key="6">
    <source>
        <dbReference type="SAM" id="MobiDB-lite"/>
    </source>
</evidence>
<evidence type="ECO:0000313" key="10">
    <source>
        <dbReference type="Proteomes" id="UP000015100"/>
    </source>
</evidence>
<gene>
    <name evidence="9" type="ORF">H072_1073</name>
</gene>
<feature type="transmembrane region" description="Helical" evidence="7">
    <location>
        <begin position="64"/>
        <end position="83"/>
    </location>
</feature>